<dbReference type="HOGENOM" id="CLU_107958_0_0_9"/>
<dbReference type="EMBL" id="BA000016">
    <property type="protein sequence ID" value="BAB80823.1"/>
    <property type="molecule type" value="Genomic_DNA"/>
</dbReference>
<organism evidence="1 2">
    <name type="scientific">Clostridium perfringens (strain 13 / Type A)</name>
    <dbReference type="NCBI Taxonomy" id="195102"/>
    <lineage>
        <taxon>Bacteria</taxon>
        <taxon>Bacillati</taxon>
        <taxon>Bacillota</taxon>
        <taxon>Clostridia</taxon>
        <taxon>Eubacteriales</taxon>
        <taxon>Clostridiaceae</taxon>
        <taxon>Clostridium</taxon>
    </lineage>
</organism>
<proteinExistence type="predicted"/>
<dbReference type="Pfam" id="PF05119">
    <property type="entry name" value="Terminase_4"/>
    <property type="match status" value="1"/>
</dbReference>
<gene>
    <name evidence="1" type="ordered locus">CPE1117</name>
</gene>
<dbReference type="NCBIfam" id="TIGR01558">
    <property type="entry name" value="sm_term_P27"/>
    <property type="match status" value="1"/>
</dbReference>
<dbReference type="KEGG" id="cpe:CPE1117"/>
<evidence type="ECO:0000313" key="1">
    <source>
        <dbReference type="EMBL" id="BAB80823.1"/>
    </source>
</evidence>
<dbReference type="InterPro" id="IPR006448">
    <property type="entry name" value="Phage_term_ssu_P27"/>
</dbReference>
<accession>Q8XLC5</accession>
<dbReference type="STRING" id="195102.gene:10490380"/>
<dbReference type="Proteomes" id="UP000000818">
    <property type="component" value="Chromosome"/>
</dbReference>
<protein>
    <recommendedName>
        <fullName evidence="3">Phage terminase small subunit P27 family</fullName>
    </recommendedName>
</protein>
<reference evidence="1 2" key="1">
    <citation type="journal article" date="2002" name="Proc. Natl. Acad. Sci. U.S.A.">
        <title>Complete genome sequence of Clostridium perfringens, an anaerobic flesh-eater.</title>
        <authorList>
            <person name="Shimizu T."/>
            <person name="Ohtani K."/>
            <person name="Hirakawa H."/>
            <person name="Ohshima K."/>
            <person name="Yamashita A."/>
            <person name="Shiba T."/>
            <person name="Ogasawara N."/>
            <person name="Hattori M."/>
            <person name="Kuhara S."/>
            <person name="Hayashi H."/>
        </authorList>
    </citation>
    <scope>NUCLEOTIDE SEQUENCE [LARGE SCALE GENOMIC DNA]</scope>
    <source>
        <strain evidence="2">13 / Type A</strain>
    </source>
</reference>
<sequence length="194" mass="21920">MVIDTIEMSKSPSHSLSNTKFPYEYFLGRRRIILAKASKPVNLLNKHLTKEEIANRKEQEEKLKGRDNKVYRTPTTLSKEGKKVYKNLVGELRESNILNNLDIEILLTTVDSILRMQECKDIIDKTGVILTKEDGTLYRNPATTIYKDYNAIYNKCCMELGLSPSSRSKLSLINVNAKAKENDPLLAALGGGNK</sequence>
<dbReference type="AlphaFoldDB" id="Q8XLC5"/>
<evidence type="ECO:0008006" key="3">
    <source>
        <dbReference type="Google" id="ProtNLM"/>
    </source>
</evidence>
<evidence type="ECO:0000313" key="2">
    <source>
        <dbReference type="Proteomes" id="UP000000818"/>
    </source>
</evidence>
<name>Q8XLC5_CLOPE</name>